<keyword evidence="3" id="KW-0106">Calcium</keyword>
<dbReference type="HOGENOM" id="CLU_094429_0_0_1"/>
<dbReference type="Gene3D" id="1.10.238.10">
    <property type="entry name" value="EF-hand"/>
    <property type="match status" value="1"/>
</dbReference>
<dbReference type="EMBL" id="JH431430">
    <property type="status" value="NOT_ANNOTATED_CDS"/>
    <property type="molecule type" value="Genomic_DNA"/>
</dbReference>
<evidence type="ECO:0000256" key="1">
    <source>
        <dbReference type="ARBA" id="ARBA00022723"/>
    </source>
</evidence>
<dbReference type="EnsemblMetazoa" id="SMAR013672-RA">
    <property type="protein sequence ID" value="SMAR013672-PA"/>
    <property type="gene ID" value="SMAR013672"/>
</dbReference>
<reference evidence="7" key="1">
    <citation type="submission" date="2011-05" db="EMBL/GenBank/DDBJ databases">
        <authorList>
            <person name="Richards S.R."/>
            <person name="Qu J."/>
            <person name="Jiang H."/>
            <person name="Jhangiani S.N."/>
            <person name="Agravi P."/>
            <person name="Goodspeed R."/>
            <person name="Gross S."/>
            <person name="Mandapat C."/>
            <person name="Jackson L."/>
            <person name="Mathew T."/>
            <person name="Pu L."/>
            <person name="Thornton R."/>
            <person name="Saada N."/>
            <person name="Wilczek-Boney K.B."/>
            <person name="Lee S."/>
            <person name="Kovar C."/>
            <person name="Wu Y."/>
            <person name="Scherer S.E."/>
            <person name="Worley K.C."/>
            <person name="Muzny D.M."/>
            <person name="Gibbs R."/>
        </authorList>
    </citation>
    <scope>NUCLEOTIDE SEQUENCE</scope>
    <source>
        <strain evidence="7">Brora</strain>
    </source>
</reference>
<dbReference type="eggNOG" id="KOG0041">
    <property type="taxonomic scope" value="Eukaryota"/>
</dbReference>
<dbReference type="SUPFAM" id="SSF47473">
    <property type="entry name" value="EF-hand"/>
    <property type="match status" value="1"/>
</dbReference>
<sequence length="234" mass="27182">MQQNALANRVQQTLCCVTSLAQIPRPHINLFLRPSSMASEELSSVLSRRQAINEGLEKGENIKPRLIVFNPFTEFPEFSRKEIKSYEQTFKRFDEGKDNFIDFEELKRMMEKLGAPQTHLALKEMITEVDEDKDSKISFREFLLIYRKTRNGELSADSGLGQLASLTEIDVDKAGVGGAKHFFEAKIDQIGRSKKFEEEIRAEQEQRKQELETRKERKKAFQEKALLFENFRID</sequence>
<keyword evidence="7" id="KW-1185">Reference proteome</keyword>
<keyword evidence="4" id="KW-0175">Coiled coil</keyword>
<dbReference type="GO" id="GO:0005509">
    <property type="term" value="F:calcium ion binding"/>
    <property type="evidence" value="ECO:0007669"/>
    <property type="project" value="InterPro"/>
</dbReference>
<evidence type="ECO:0000256" key="4">
    <source>
        <dbReference type="SAM" id="Coils"/>
    </source>
</evidence>
<dbReference type="Proteomes" id="UP000014500">
    <property type="component" value="Unassembled WGS sequence"/>
</dbReference>
<feature type="domain" description="EF-hand" evidence="5">
    <location>
        <begin position="117"/>
        <end position="152"/>
    </location>
</feature>
<keyword evidence="2" id="KW-0677">Repeat</keyword>
<dbReference type="InterPro" id="IPR002048">
    <property type="entry name" value="EF_hand_dom"/>
</dbReference>
<evidence type="ECO:0000313" key="7">
    <source>
        <dbReference type="Proteomes" id="UP000014500"/>
    </source>
</evidence>
<feature type="domain" description="EF-hand" evidence="5">
    <location>
        <begin position="81"/>
        <end position="116"/>
    </location>
</feature>
<dbReference type="PANTHER" id="PTHR13025:SF6">
    <property type="entry name" value="EF-HAND DOMAIN-CONTAINING PROTEIN-RELATED"/>
    <property type="match status" value="1"/>
</dbReference>
<dbReference type="STRING" id="126957.T1JIJ1"/>
<dbReference type="PhylomeDB" id="T1JIJ1"/>
<reference evidence="6" key="2">
    <citation type="submission" date="2015-02" db="UniProtKB">
        <authorList>
            <consortium name="EnsemblMetazoa"/>
        </authorList>
    </citation>
    <scope>IDENTIFICATION</scope>
</reference>
<feature type="coiled-coil region" evidence="4">
    <location>
        <begin position="193"/>
        <end position="221"/>
    </location>
</feature>
<evidence type="ECO:0000256" key="3">
    <source>
        <dbReference type="ARBA" id="ARBA00022837"/>
    </source>
</evidence>
<protein>
    <recommendedName>
        <fullName evidence="5">EF-hand domain-containing protein</fullName>
    </recommendedName>
</protein>
<dbReference type="SMART" id="SM00054">
    <property type="entry name" value="EFh"/>
    <property type="match status" value="2"/>
</dbReference>
<dbReference type="PROSITE" id="PS50222">
    <property type="entry name" value="EF_HAND_2"/>
    <property type="match status" value="2"/>
</dbReference>
<evidence type="ECO:0000259" key="5">
    <source>
        <dbReference type="PROSITE" id="PS50222"/>
    </source>
</evidence>
<dbReference type="InterPro" id="IPR011992">
    <property type="entry name" value="EF-hand-dom_pair"/>
</dbReference>
<dbReference type="FunFam" id="1.10.238.10:FF:000112">
    <property type="entry name" value="EF-hand domain family, member D2"/>
    <property type="match status" value="1"/>
</dbReference>
<dbReference type="OMA" id="ERMFKQY"/>
<proteinExistence type="predicted"/>
<dbReference type="Pfam" id="PF21008">
    <property type="entry name" value="AIF-1"/>
    <property type="match status" value="1"/>
</dbReference>
<dbReference type="PANTHER" id="PTHR13025">
    <property type="entry name" value="EF-HAND DOMAIN-CONTAINING PROTEIN D"/>
    <property type="match status" value="1"/>
</dbReference>
<evidence type="ECO:0000313" key="6">
    <source>
        <dbReference type="EnsemblMetazoa" id="SMAR013672-PA"/>
    </source>
</evidence>
<organism evidence="6 7">
    <name type="scientific">Strigamia maritima</name>
    <name type="common">European centipede</name>
    <name type="synonym">Geophilus maritimus</name>
    <dbReference type="NCBI Taxonomy" id="126957"/>
    <lineage>
        <taxon>Eukaryota</taxon>
        <taxon>Metazoa</taxon>
        <taxon>Ecdysozoa</taxon>
        <taxon>Arthropoda</taxon>
        <taxon>Myriapoda</taxon>
        <taxon>Chilopoda</taxon>
        <taxon>Pleurostigmophora</taxon>
        <taxon>Geophilomorpha</taxon>
        <taxon>Linotaeniidae</taxon>
        <taxon>Strigamia</taxon>
    </lineage>
</organism>
<dbReference type="AlphaFoldDB" id="T1JIJ1"/>
<evidence type="ECO:0000256" key="2">
    <source>
        <dbReference type="ARBA" id="ARBA00022737"/>
    </source>
</evidence>
<keyword evidence="1" id="KW-0479">Metal-binding</keyword>
<dbReference type="InterPro" id="IPR040365">
    <property type="entry name" value="EFHD1/2"/>
</dbReference>
<name>T1JIJ1_STRMM</name>
<accession>T1JIJ1</accession>
<dbReference type="CDD" id="cd00051">
    <property type="entry name" value="EFh"/>
    <property type="match status" value="1"/>
</dbReference>
<dbReference type="InterPro" id="IPR049025">
    <property type="entry name" value="AIF-1_EF_pair"/>
</dbReference>